<comment type="caution">
    <text evidence="1">The sequence shown here is derived from an EMBL/GenBank/DDBJ whole genome shotgun (WGS) entry which is preliminary data.</text>
</comment>
<evidence type="ECO:0000313" key="2">
    <source>
        <dbReference type="Proteomes" id="UP000749646"/>
    </source>
</evidence>
<keyword evidence="2" id="KW-1185">Reference proteome</keyword>
<organism evidence="1 2">
    <name type="scientific">Modicella reniformis</name>
    <dbReference type="NCBI Taxonomy" id="1440133"/>
    <lineage>
        <taxon>Eukaryota</taxon>
        <taxon>Fungi</taxon>
        <taxon>Fungi incertae sedis</taxon>
        <taxon>Mucoromycota</taxon>
        <taxon>Mortierellomycotina</taxon>
        <taxon>Mortierellomycetes</taxon>
        <taxon>Mortierellales</taxon>
        <taxon>Mortierellaceae</taxon>
        <taxon>Modicella</taxon>
    </lineage>
</organism>
<dbReference type="EMBL" id="JAAAHW010004814">
    <property type="protein sequence ID" value="KAF9971400.1"/>
    <property type="molecule type" value="Genomic_DNA"/>
</dbReference>
<feature type="non-terminal residue" evidence="1">
    <location>
        <position position="62"/>
    </location>
</feature>
<protein>
    <submittedName>
        <fullName evidence="1">Uncharacterized protein</fullName>
    </submittedName>
</protein>
<name>A0A9P6M7Z3_9FUNG</name>
<evidence type="ECO:0000313" key="1">
    <source>
        <dbReference type="EMBL" id="KAF9971400.1"/>
    </source>
</evidence>
<feature type="non-terminal residue" evidence="1">
    <location>
        <position position="1"/>
    </location>
</feature>
<reference evidence="1" key="1">
    <citation type="journal article" date="2020" name="Fungal Divers.">
        <title>Resolving the Mortierellaceae phylogeny through synthesis of multi-gene phylogenetics and phylogenomics.</title>
        <authorList>
            <person name="Vandepol N."/>
            <person name="Liber J."/>
            <person name="Desiro A."/>
            <person name="Na H."/>
            <person name="Kennedy M."/>
            <person name="Barry K."/>
            <person name="Grigoriev I.V."/>
            <person name="Miller A.N."/>
            <person name="O'Donnell K."/>
            <person name="Stajich J.E."/>
            <person name="Bonito G."/>
        </authorList>
    </citation>
    <scope>NUCLEOTIDE SEQUENCE</scope>
    <source>
        <strain evidence="1">MES-2147</strain>
    </source>
</reference>
<gene>
    <name evidence="1" type="ORF">BGZ65_010445</name>
</gene>
<accession>A0A9P6M7Z3</accession>
<dbReference type="AlphaFoldDB" id="A0A9P6M7Z3"/>
<proteinExistence type="predicted"/>
<dbReference type="Proteomes" id="UP000749646">
    <property type="component" value="Unassembled WGS sequence"/>
</dbReference>
<sequence>VSMAPLQTVRLRTLPMPSRILSMTPMPPSDVLMSRDRPWLPSLPADVLTVQGSCPSLPWLPP</sequence>